<dbReference type="AlphaFoldDB" id="A0A9J6E338"/>
<feature type="compositionally biased region" description="Polar residues" evidence="2">
    <location>
        <begin position="239"/>
        <end position="248"/>
    </location>
</feature>
<sequence>MSASIVDFDARLEDHQCLLVLVQPLSTPSSELWESALEHIKRVRFTRLSEQPEGSRNVWLRYSTSYPADGSLWGDFQAHRRVLGVLSIGECDQDGVEPLQGLHEKLVQQHPTAIDSRCLLFGAPSPGQEEDTGEQTAPFSSKLRSTQCLVVNARDIERDKAALEAEVDCLKQDTLWHTTHINQLERELGSLADARDGLQHEHNVCKSKAITMIDERDYHISKLEAKLAQAQQDHDREASQANVQTLQLSKKEAKGKENQELIQRLEAVQKT</sequence>
<evidence type="ECO:0000259" key="3">
    <source>
        <dbReference type="Pfam" id="PF08626"/>
    </source>
</evidence>
<evidence type="ECO:0000256" key="2">
    <source>
        <dbReference type="SAM" id="MobiDB-lite"/>
    </source>
</evidence>
<dbReference type="Pfam" id="PF08626">
    <property type="entry name" value="TRAPPC9-Trs120"/>
    <property type="match status" value="1"/>
</dbReference>
<dbReference type="PANTHER" id="PTHR21512:SF5">
    <property type="entry name" value="TRAFFICKING PROTEIN PARTICLE COMPLEX SUBUNIT 9"/>
    <property type="match status" value="1"/>
</dbReference>
<dbReference type="GO" id="GO:0005802">
    <property type="term" value="C:trans-Golgi network"/>
    <property type="evidence" value="ECO:0007669"/>
    <property type="project" value="TreeGrafter"/>
</dbReference>
<evidence type="ECO:0000256" key="1">
    <source>
        <dbReference type="ARBA" id="ARBA00008459"/>
    </source>
</evidence>
<comment type="similarity">
    <text evidence="1">Belongs to the NIBP family.</text>
</comment>
<protein>
    <recommendedName>
        <fullName evidence="3">Trs120/TRAPPC9 N-terminal domain-containing protein</fullName>
    </recommendedName>
</protein>
<feature type="domain" description="Trs120/TRAPPC9 N-terminal" evidence="3">
    <location>
        <begin position="59"/>
        <end position="140"/>
    </location>
</feature>
<feature type="region of interest" description="Disordered" evidence="2">
    <location>
        <begin position="230"/>
        <end position="259"/>
    </location>
</feature>
<proteinExistence type="inferred from homology"/>
<feature type="compositionally biased region" description="Basic and acidic residues" evidence="2">
    <location>
        <begin position="249"/>
        <end position="259"/>
    </location>
</feature>
<accession>A0A9J6E338</accession>
<dbReference type="PANTHER" id="PTHR21512">
    <property type="entry name" value="TRAFFICKING PROTEIN PARTICLE COMPLEX SUBUNIT 9"/>
    <property type="match status" value="1"/>
</dbReference>
<dbReference type="Proteomes" id="UP000821866">
    <property type="component" value="Chromosome 4"/>
</dbReference>
<dbReference type="VEuPathDB" id="VectorBase:LOC119167695"/>
<dbReference type="InterPro" id="IPR013935">
    <property type="entry name" value="Trs120_TRAPPC9"/>
</dbReference>
<name>A0A9J6E338_RHIMP</name>
<reference evidence="4" key="2">
    <citation type="submission" date="2021-09" db="EMBL/GenBank/DDBJ databases">
        <authorList>
            <person name="Jia N."/>
            <person name="Wang J."/>
            <person name="Shi W."/>
            <person name="Du L."/>
            <person name="Sun Y."/>
            <person name="Zhan W."/>
            <person name="Jiang J."/>
            <person name="Wang Q."/>
            <person name="Zhang B."/>
            <person name="Ji P."/>
            <person name="Sakyi L.B."/>
            <person name="Cui X."/>
            <person name="Yuan T."/>
            <person name="Jiang B."/>
            <person name="Yang W."/>
            <person name="Lam T.T.-Y."/>
            <person name="Chang Q."/>
            <person name="Ding S."/>
            <person name="Wang X."/>
            <person name="Zhu J."/>
            <person name="Ruan X."/>
            <person name="Zhao L."/>
            <person name="Wei J."/>
            <person name="Que T."/>
            <person name="Du C."/>
            <person name="Cheng J."/>
            <person name="Dai P."/>
            <person name="Han X."/>
            <person name="Huang E."/>
            <person name="Gao Y."/>
            <person name="Liu J."/>
            <person name="Shao H."/>
            <person name="Ye R."/>
            <person name="Li L."/>
            <person name="Wei W."/>
            <person name="Wang X."/>
            <person name="Wang C."/>
            <person name="Huo Q."/>
            <person name="Li W."/>
            <person name="Guo W."/>
            <person name="Chen H."/>
            <person name="Chen S."/>
            <person name="Zhou L."/>
            <person name="Zhou L."/>
            <person name="Ni X."/>
            <person name="Tian J."/>
            <person name="Zhou Y."/>
            <person name="Sheng Y."/>
            <person name="Liu T."/>
            <person name="Pan Y."/>
            <person name="Xia L."/>
            <person name="Li J."/>
            <person name="Zhao F."/>
            <person name="Cao W."/>
        </authorList>
    </citation>
    <scope>NUCLEOTIDE SEQUENCE</scope>
    <source>
        <strain evidence="4">Rmic-2018</strain>
        <tissue evidence="4">Larvae</tissue>
    </source>
</reference>
<gene>
    <name evidence="4" type="ORF">HPB51_017679</name>
</gene>
<reference evidence="4" key="1">
    <citation type="journal article" date="2020" name="Cell">
        <title>Large-Scale Comparative Analyses of Tick Genomes Elucidate Their Genetic Diversity and Vector Capacities.</title>
        <authorList>
            <consortium name="Tick Genome and Microbiome Consortium (TIGMIC)"/>
            <person name="Jia N."/>
            <person name="Wang J."/>
            <person name="Shi W."/>
            <person name="Du L."/>
            <person name="Sun Y."/>
            <person name="Zhan W."/>
            <person name="Jiang J.F."/>
            <person name="Wang Q."/>
            <person name="Zhang B."/>
            <person name="Ji P."/>
            <person name="Bell-Sakyi L."/>
            <person name="Cui X.M."/>
            <person name="Yuan T.T."/>
            <person name="Jiang B.G."/>
            <person name="Yang W.F."/>
            <person name="Lam T.T."/>
            <person name="Chang Q.C."/>
            <person name="Ding S.J."/>
            <person name="Wang X.J."/>
            <person name="Zhu J.G."/>
            <person name="Ruan X.D."/>
            <person name="Zhao L."/>
            <person name="Wei J.T."/>
            <person name="Ye R.Z."/>
            <person name="Que T.C."/>
            <person name="Du C.H."/>
            <person name="Zhou Y.H."/>
            <person name="Cheng J.X."/>
            <person name="Dai P.F."/>
            <person name="Guo W.B."/>
            <person name="Han X.H."/>
            <person name="Huang E.J."/>
            <person name="Li L.F."/>
            <person name="Wei W."/>
            <person name="Gao Y.C."/>
            <person name="Liu J.Z."/>
            <person name="Shao H.Z."/>
            <person name="Wang X."/>
            <person name="Wang C.C."/>
            <person name="Yang T.C."/>
            <person name="Huo Q.B."/>
            <person name="Li W."/>
            <person name="Chen H.Y."/>
            <person name="Chen S.E."/>
            <person name="Zhou L.G."/>
            <person name="Ni X.B."/>
            <person name="Tian J.H."/>
            <person name="Sheng Y."/>
            <person name="Liu T."/>
            <person name="Pan Y.S."/>
            <person name="Xia L.Y."/>
            <person name="Li J."/>
            <person name="Zhao F."/>
            <person name="Cao W.C."/>
        </authorList>
    </citation>
    <scope>NUCLEOTIDE SEQUENCE</scope>
    <source>
        <strain evidence="4">Rmic-2018</strain>
    </source>
</reference>
<keyword evidence="5" id="KW-1185">Reference proteome</keyword>
<dbReference type="InterPro" id="IPR058563">
    <property type="entry name" value="Trs120_TRAPPC9_N"/>
</dbReference>
<evidence type="ECO:0000313" key="5">
    <source>
        <dbReference type="Proteomes" id="UP000821866"/>
    </source>
</evidence>
<comment type="caution">
    <text evidence="4">The sequence shown here is derived from an EMBL/GenBank/DDBJ whole genome shotgun (WGS) entry which is preliminary data.</text>
</comment>
<evidence type="ECO:0000313" key="4">
    <source>
        <dbReference type="EMBL" id="KAH8028553.1"/>
    </source>
</evidence>
<organism evidence="4 5">
    <name type="scientific">Rhipicephalus microplus</name>
    <name type="common">Cattle tick</name>
    <name type="synonym">Boophilus microplus</name>
    <dbReference type="NCBI Taxonomy" id="6941"/>
    <lineage>
        <taxon>Eukaryota</taxon>
        <taxon>Metazoa</taxon>
        <taxon>Ecdysozoa</taxon>
        <taxon>Arthropoda</taxon>
        <taxon>Chelicerata</taxon>
        <taxon>Arachnida</taxon>
        <taxon>Acari</taxon>
        <taxon>Parasitiformes</taxon>
        <taxon>Ixodida</taxon>
        <taxon>Ixodoidea</taxon>
        <taxon>Ixodidae</taxon>
        <taxon>Rhipicephalinae</taxon>
        <taxon>Rhipicephalus</taxon>
        <taxon>Boophilus</taxon>
    </lineage>
</organism>
<dbReference type="EMBL" id="JABSTU010000006">
    <property type="protein sequence ID" value="KAH8028553.1"/>
    <property type="molecule type" value="Genomic_DNA"/>
</dbReference>